<dbReference type="GO" id="GO:0030288">
    <property type="term" value="C:outer membrane-bounded periplasmic space"/>
    <property type="evidence" value="ECO:0007669"/>
    <property type="project" value="InterPro"/>
</dbReference>
<keyword evidence="5" id="KW-0574">Periplasm</keyword>
<comment type="similarity">
    <text evidence="2 8">Belongs to the bacterial solute-binding protein 3 family.</text>
</comment>
<evidence type="ECO:0000256" key="9">
    <source>
        <dbReference type="SAM" id="SignalP"/>
    </source>
</evidence>
<dbReference type="Gene3D" id="3.40.190.10">
    <property type="entry name" value="Periplasmic binding protein-like II"/>
    <property type="match status" value="2"/>
</dbReference>
<feature type="domain" description="Ionotropic glutamate receptor C-terminal" evidence="11">
    <location>
        <begin position="22"/>
        <end position="243"/>
    </location>
</feature>
<dbReference type="Proteomes" id="UP000239181">
    <property type="component" value="Unassembled WGS sequence"/>
</dbReference>
<dbReference type="Pfam" id="PF00497">
    <property type="entry name" value="SBP_bac_3"/>
    <property type="match status" value="1"/>
</dbReference>
<evidence type="ECO:0000256" key="6">
    <source>
        <dbReference type="ARBA" id="ARBA00022970"/>
    </source>
</evidence>
<evidence type="ECO:0000256" key="5">
    <source>
        <dbReference type="ARBA" id="ARBA00022764"/>
    </source>
</evidence>
<gene>
    <name evidence="12" type="ORF">CQW29_14705</name>
</gene>
<feature type="signal peptide" evidence="9">
    <location>
        <begin position="1"/>
        <end position="19"/>
    </location>
</feature>
<evidence type="ECO:0000259" key="10">
    <source>
        <dbReference type="SMART" id="SM00062"/>
    </source>
</evidence>
<dbReference type="GO" id="GO:0015276">
    <property type="term" value="F:ligand-gated monoatomic ion channel activity"/>
    <property type="evidence" value="ECO:0007669"/>
    <property type="project" value="InterPro"/>
</dbReference>
<dbReference type="InterPro" id="IPR018313">
    <property type="entry name" value="SBP_3_CS"/>
</dbReference>
<evidence type="ECO:0000256" key="2">
    <source>
        <dbReference type="ARBA" id="ARBA00010333"/>
    </source>
</evidence>
<name>A0A2S9IAK7_9GAMM</name>
<dbReference type="InterPro" id="IPR005768">
    <property type="entry name" value="Lys_Arg_Orn-bd"/>
</dbReference>
<feature type="domain" description="Solute-binding protein family 3/N-terminal" evidence="10">
    <location>
        <begin position="22"/>
        <end position="243"/>
    </location>
</feature>
<dbReference type="AlphaFoldDB" id="A0A2S9IAK7"/>
<dbReference type="CDD" id="cd13700">
    <property type="entry name" value="PBP2_Arg_STM4351"/>
    <property type="match status" value="1"/>
</dbReference>
<feature type="chain" id="PRO_5015412605" evidence="9">
    <location>
        <begin position="20"/>
        <end position="243"/>
    </location>
</feature>
<keyword evidence="3" id="KW-0813">Transport</keyword>
<proteinExistence type="inferred from homology"/>
<dbReference type="EMBL" id="PDET01000009">
    <property type="protein sequence ID" value="PRD14754.1"/>
    <property type="molecule type" value="Genomic_DNA"/>
</dbReference>
<evidence type="ECO:0000313" key="13">
    <source>
        <dbReference type="Proteomes" id="UP000239181"/>
    </source>
</evidence>
<evidence type="ECO:0000256" key="1">
    <source>
        <dbReference type="ARBA" id="ARBA00004418"/>
    </source>
</evidence>
<evidence type="ECO:0000256" key="8">
    <source>
        <dbReference type="RuleBase" id="RU003744"/>
    </source>
</evidence>
<dbReference type="InterPro" id="IPR001638">
    <property type="entry name" value="Solute-binding_3/MltF_N"/>
</dbReference>
<reference evidence="12 13" key="1">
    <citation type="submission" date="2017-10" db="EMBL/GenBank/DDBJ databases">
        <title>Draft genome of two endophytic bacteria isolated from 'guarana' Paullinia cupana (Mart.) Ducke.</title>
        <authorList>
            <person name="Siqueira K.A."/>
            <person name="Liotti R.G."/>
            <person name="Mendes T.A."/>
            <person name="Soares M.A."/>
        </authorList>
    </citation>
    <scope>NUCLEOTIDE SEQUENCE [LARGE SCALE GENOMIC DNA]</scope>
    <source>
        <strain evidence="12 13">342</strain>
    </source>
</reference>
<sequence length="243" mass="26825">MKKIILATVLASMTFGAVAADKIRFASSATYPPFESLDSENQIVGFDIDLAKALCEEMKAECTFTNNPFDSLVPALKFRRYDAVISGMDITPERSQQVSFTKPYYANSAILIAPKGKFTDLSQLKGKRVGMENGTTHQKYLQEQHPEITAVAYDSYQNAILDLKNNRLDGIFGDSAVVNQWLKTSPNLGTVGKHVTDSSYFGTGLGIAVRKDNAELLAKLNTALDTLRANGTIEKINQRWFPE</sequence>
<dbReference type="RefSeq" id="WP_105593474.1">
    <property type="nucleotide sequence ID" value="NZ_JAFBFW010000002.1"/>
</dbReference>
<dbReference type="GO" id="GO:0016020">
    <property type="term" value="C:membrane"/>
    <property type="evidence" value="ECO:0007669"/>
    <property type="project" value="InterPro"/>
</dbReference>
<keyword evidence="4 9" id="KW-0732">Signal</keyword>
<dbReference type="SMART" id="SM00079">
    <property type="entry name" value="PBPe"/>
    <property type="match status" value="1"/>
</dbReference>
<dbReference type="GO" id="GO:0006865">
    <property type="term" value="P:amino acid transport"/>
    <property type="evidence" value="ECO:0007669"/>
    <property type="project" value="UniProtKB-KW"/>
</dbReference>
<evidence type="ECO:0000256" key="3">
    <source>
        <dbReference type="ARBA" id="ARBA00022448"/>
    </source>
</evidence>
<organism evidence="12 13">
    <name type="scientific">Pantoea coffeiphila</name>
    <dbReference type="NCBI Taxonomy" id="1465635"/>
    <lineage>
        <taxon>Bacteria</taxon>
        <taxon>Pseudomonadati</taxon>
        <taxon>Pseudomonadota</taxon>
        <taxon>Gammaproteobacteria</taxon>
        <taxon>Enterobacterales</taxon>
        <taxon>Erwiniaceae</taxon>
        <taxon>Pantoea</taxon>
    </lineage>
</organism>
<dbReference type="SUPFAM" id="SSF53850">
    <property type="entry name" value="Periplasmic binding protein-like II"/>
    <property type="match status" value="1"/>
</dbReference>
<dbReference type="PANTHER" id="PTHR35936:SF20">
    <property type="entry name" value="ABC TRANSPORTER ARGININE-BINDING PROTEIN 2-RELATED"/>
    <property type="match status" value="1"/>
</dbReference>
<dbReference type="InterPro" id="IPR001320">
    <property type="entry name" value="Iontro_rcpt_C"/>
</dbReference>
<dbReference type="OrthoDB" id="9768183at2"/>
<accession>A0A2S9IAK7</accession>
<evidence type="ECO:0000313" key="12">
    <source>
        <dbReference type="EMBL" id="PRD14754.1"/>
    </source>
</evidence>
<dbReference type="PANTHER" id="PTHR35936">
    <property type="entry name" value="MEMBRANE-BOUND LYTIC MUREIN TRANSGLYCOSYLASE F"/>
    <property type="match status" value="1"/>
</dbReference>
<dbReference type="FunFam" id="3.40.190.10:FF:000014">
    <property type="entry name" value="Arginine ABC transporter substrate-binding protein"/>
    <property type="match status" value="1"/>
</dbReference>
<evidence type="ECO:0000256" key="7">
    <source>
        <dbReference type="ARBA" id="ARBA00063465"/>
    </source>
</evidence>
<evidence type="ECO:0000256" key="4">
    <source>
        <dbReference type="ARBA" id="ARBA00022729"/>
    </source>
</evidence>
<keyword evidence="13" id="KW-1185">Reference proteome</keyword>
<comment type="subunit">
    <text evidence="7">The complex is composed of two ATP-binding proteins (ArtP), two transmembrane proteins (ArtM and ArtQ) and two solute-binding proteins (ArtJ and ArtI).</text>
</comment>
<comment type="subcellular location">
    <subcellularLocation>
        <location evidence="1">Periplasm</location>
    </subcellularLocation>
</comment>
<evidence type="ECO:0000259" key="11">
    <source>
        <dbReference type="SMART" id="SM00079"/>
    </source>
</evidence>
<protein>
    <submittedName>
        <fullName evidence="12">Arginine ABC transporter substrate-binding protein</fullName>
    </submittedName>
</protein>
<dbReference type="PROSITE" id="PS01039">
    <property type="entry name" value="SBP_BACTERIAL_3"/>
    <property type="match status" value="1"/>
</dbReference>
<dbReference type="NCBIfam" id="NF011583">
    <property type="entry name" value="PRK15007.1"/>
    <property type="match status" value="1"/>
</dbReference>
<dbReference type="NCBIfam" id="TIGR01096">
    <property type="entry name" value="3A0103s03R"/>
    <property type="match status" value="1"/>
</dbReference>
<dbReference type="SMART" id="SM00062">
    <property type="entry name" value="PBPb"/>
    <property type="match status" value="1"/>
</dbReference>
<keyword evidence="6" id="KW-0029">Amino-acid transport</keyword>
<comment type="caution">
    <text evidence="12">The sequence shown here is derived from an EMBL/GenBank/DDBJ whole genome shotgun (WGS) entry which is preliminary data.</text>
</comment>